<dbReference type="PROSITE" id="PS50885">
    <property type="entry name" value="HAMP"/>
    <property type="match status" value="1"/>
</dbReference>
<reference evidence="14" key="1">
    <citation type="submission" date="2022-03" db="EMBL/GenBank/DDBJ databases">
        <title>De novo assembled genomes of Belliella spp. (Cyclobacteriaceae) strains.</title>
        <authorList>
            <person name="Szabo A."/>
            <person name="Korponai K."/>
            <person name="Felfoldi T."/>
        </authorList>
    </citation>
    <scope>NUCLEOTIDE SEQUENCE</scope>
    <source>
        <strain evidence="14">DSM 111903</strain>
    </source>
</reference>
<dbReference type="InterPro" id="IPR036097">
    <property type="entry name" value="HisK_dim/P_sf"/>
</dbReference>
<dbReference type="CDD" id="cd06225">
    <property type="entry name" value="HAMP"/>
    <property type="match status" value="1"/>
</dbReference>
<dbReference type="PROSITE" id="PS50109">
    <property type="entry name" value="HIS_KIN"/>
    <property type="match status" value="1"/>
</dbReference>
<dbReference type="Pfam" id="PF00672">
    <property type="entry name" value="HAMP"/>
    <property type="match status" value="1"/>
</dbReference>
<dbReference type="SMART" id="SM00304">
    <property type="entry name" value="HAMP"/>
    <property type="match status" value="1"/>
</dbReference>
<dbReference type="Gene3D" id="6.10.340.10">
    <property type="match status" value="1"/>
</dbReference>
<organism evidence="14 15">
    <name type="scientific">Belliella alkalica</name>
    <dbReference type="NCBI Taxonomy" id="1730871"/>
    <lineage>
        <taxon>Bacteria</taxon>
        <taxon>Pseudomonadati</taxon>
        <taxon>Bacteroidota</taxon>
        <taxon>Cytophagia</taxon>
        <taxon>Cytophagales</taxon>
        <taxon>Cyclobacteriaceae</taxon>
        <taxon>Belliella</taxon>
    </lineage>
</organism>
<dbReference type="InterPro" id="IPR004358">
    <property type="entry name" value="Sig_transdc_His_kin-like_C"/>
</dbReference>
<keyword evidence="5" id="KW-0808">Transferase</keyword>
<comment type="catalytic activity">
    <reaction evidence="1">
        <text>ATP + protein L-histidine = ADP + protein N-phospho-L-histidine.</text>
        <dbReference type="EC" id="2.7.13.3"/>
    </reaction>
</comment>
<sequence length="449" mass="51086">MNIQQRITSLFTTVSAGILALFMTIVYFSASQNRANEFYNILEKEAITKVNLLLATQLDAETLQTIYKNNREILYEVETAIYDDHYNLIYHDAVDIDFVKETPEMLAEILKADKIQFIQADWQVIGMIYQFQEKNFIITAAAFDGYGYNKLNNLRSTMLISFFSGLLLIFLTGKYFSKKSLKPLAKMADDARKISASNLDLRLKEGNDEIGLLAKTFNAMLKRLEKSFESQKQFVSYLAHEFRTPLAIVIGEIELSLSKDRNPQEYQLTLETVLNDSKKIAQLSETFFDLAKASYDPTEVNFQQIRIDECIIEASQRVQKNHGDYKIEMELPEYLEEEEITVRGNAYLISTAFKNLIENACKFSENHTCTVKISSTKSKPTVTFIDNGIGIVKSDLNKLFTPFFRGTNKGFAEGTGIGLFLVEKIITLHEGKIQISSEIGKGTQVTINF</sequence>
<dbReference type="SUPFAM" id="SSF55874">
    <property type="entry name" value="ATPase domain of HSP90 chaperone/DNA topoisomerase II/histidine kinase"/>
    <property type="match status" value="1"/>
</dbReference>
<dbReference type="EMBL" id="JAKZGO010000004">
    <property type="protein sequence ID" value="MCH7413202.1"/>
    <property type="molecule type" value="Genomic_DNA"/>
</dbReference>
<dbReference type="InterPro" id="IPR050428">
    <property type="entry name" value="TCS_sensor_his_kinase"/>
</dbReference>
<feature type="transmembrane region" description="Helical" evidence="11">
    <location>
        <begin position="7"/>
        <end position="30"/>
    </location>
</feature>
<protein>
    <recommendedName>
        <fullName evidence="3">histidine kinase</fullName>
        <ecNumber evidence="3">2.7.13.3</ecNumber>
    </recommendedName>
</protein>
<dbReference type="Pfam" id="PF00512">
    <property type="entry name" value="HisKA"/>
    <property type="match status" value="1"/>
</dbReference>
<dbReference type="Proteomes" id="UP001165430">
    <property type="component" value="Unassembled WGS sequence"/>
</dbReference>
<evidence type="ECO:0000256" key="5">
    <source>
        <dbReference type="ARBA" id="ARBA00022679"/>
    </source>
</evidence>
<dbReference type="InterPro" id="IPR003660">
    <property type="entry name" value="HAMP_dom"/>
</dbReference>
<dbReference type="PRINTS" id="PR00344">
    <property type="entry name" value="BCTRLSENSOR"/>
</dbReference>
<proteinExistence type="predicted"/>
<evidence type="ECO:0000256" key="9">
    <source>
        <dbReference type="ARBA" id="ARBA00023012"/>
    </source>
</evidence>
<keyword evidence="8 11" id="KW-1133">Transmembrane helix</keyword>
<dbReference type="InterPro" id="IPR005467">
    <property type="entry name" value="His_kinase_dom"/>
</dbReference>
<feature type="domain" description="Histidine kinase" evidence="12">
    <location>
        <begin position="237"/>
        <end position="449"/>
    </location>
</feature>
<comment type="subcellular location">
    <subcellularLocation>
        <location evidence="2">Membrane</location>
    </subcellularLocation>
</comment>
<evidence type="ECO:0000256" key="2">
    <source>
        <dbReference type="ARBA" id="ARBA00004370"/>
    </source>
</evidence>
<evidence type="ECO:0000313" key="15">
    <source>
        <dbReference type="Proteomes" id="UP001165430"/>
    </source>
</evidence>
<evidence type="ECO:0000256" key="8">
    <source>
        <dbReference type="ARBA" id="ARBA00022989"/>
    </source>
</evidence>
<evidence type="ECO:0000256" key="3">
    <source>
        <dbReference type="ARBA" id="ARBA00012438"/>
    </source>
</evidence>
<evidence type="ECO:0000259" key="13">
    <source>
        <dbReference type="PROSITE" id="PS50885"/>
    </source>
</evidence>
<evidence type="ECO:0000256" key="11">
    <source>
        <dbReference type="SAM" id="Phobius"/>
    </source>
</evidence>
<dbReference type="Pfam" id="PF02518">
    <property type="entry name" value="HATPase_c"/>
    <property type="match status" value="1"/>
</dbReference>
<keyword evidence="14" id="KW-0067">ATP-binding</keyword>
<keyword evidence="15" id="KW-1185">Reference proteome</keyword>
<dbReference type="Gene3D" id="1.10.287.130">
    <property type="match status" value="1"/>
</dbReference>
<dbReference type="EC" id="2.7.13.3" evidence="3"/>
<dbReference type="SUPFAM" id="SSF47384">
    <property type="entry name" value="Homodimeric domain of signal transducing histidine kinase"/>
    <property type="match status" value="1"/>
</dbReference>
<dbReference type="SMART" id="SM00388">
    <property type="entry name" value="HisKA"/>
    <property type="match status" value="1"/>
</dbReference>
<keyword evidence="4" id="KW-0597">Phosphoprotein</keyword>
<evidence type="ECO:0000256" key="7">
    <source>
        <dbReference type="ARBA" id="ARBA00022777"/>
    </source>
</evidence>
<dbReference type="PANTHER" id="PTHR45436">
    <property type="entry name" value="SENSOR HISTIDINE KINASE YKOH"/>
    <property type="match status" value="1"/>
</dbReference>
<evidence type="ECO:0000256" key="10">
    <source>
        <dbReference type="ARBA" id="ARBA00023136"/>
    </source>
</evidence>
<dbReference type="SUPFAM" id="SSF158472">
    <property type="entry name" value="HAMP domain-like"/>
    <property type="match status" value="1"/>
</dbReference>
<dbReference type="InterPro" id="IPR003594">
    <property type="entry name" value="HATPase_dom"/>
</dbReference>
<dbReference type="GO" id="GO:0005524">
    <property type="term" value="F:ATP binding"/>
    <property type="evidence" value="ECO:0007669"/>
    <property type="project" value="UniProtKB-KW"/>
</dbReference>
<evidence type="ECO:0000256" key="1">
    <source>
        <dbReference type="ARBA" id="ARBA00000085"/>
    </source>
</evidence>
<keyword evidence="6 11" id="KW-0812">Transmembrane</keyword>
<dbReference type="Gene3D" id="3.30.565.10">
    <property type="entry name" value="Histidine kinase-like ATPase, C-terminal domain"/>
    <property type="match status" value="1"/>
</dbReference>
<dbReference type="SMART" id="SM00387">
    <property type="entry name" value="HATPase_c"/>
    <property type="match status" value="1"/>
</dbReference>
<dbReference type="RefSeq" id="WP_241410752.1">
    <property type="nucleotide sequence ID" value="NZ_JAKZGO010000004.1"/>
</dbReference>
<keyword evidence="10 11" id="KW-0472">Membrane</keyword>
<keyword evidence="7" id="KW-0418">Kinase</keyword>
<keyword evidence="9" id="KW-0902">Two-component regulatory system</keyword>
<evidence type="ECO:0000313" key="14">
    <source>
        <dbReference type="EMBL" id="MCH7413202.1"/>
    </source>
</evidence>
<evidence type="ECO:0000256" key="6">
    <source>
        <dbReference type="ARBA" id="ARBA00022692"/>
    </source>
</evidence>
<comment type="caution">
    <text evidence="14">The sequence shown here is derived from an EMBL/GenBank/DDBJ whole genome shotgun (WGS) entry which is preliminary data.</text>
</comment>
<dbReference type="InterPro" id="IPR036890">
    <property type="entry name" value="HATPase_C_sf"/>
</dbReference>
<accession>A0ABS9V9V5</accession>
<feature type="domain" description="HAMP" evidence="13">
    <location>
        <begin position="178"/>
        <end position="229"/>
    </location>
</feature>
<evidence type="ECO:0000256" key="4">
    <source>
        <dbReference type="ARBA" id="ARBA00022553"/>
    </source>
</evidence>
<name>A0ABS9V9V5_9BACT</name>
<keyword evidence="14" id="KW-0547">Nucleotide-binding</keyword>
<evidence type="ECO:0000259" key="12">
    <source>
        <dbReference type="PROSITE" id="PS50109"/>
    </source>
</evidence>
<dbReference type="CDD" id="cd00082">
    <property type="entry name" value="HisKA"/>
    <property type="match status" value="1"/>
</dbReference>
<dbReference type="PANTHER" id="PTHR45436:SF5">
    <property type="entry name" value="SENSOR HISTIDINE KINASE TRCS"/>
    <property type="match status" value="1"/>
</dbReference>
<gene>
    <name evidence="14" type="ORF">MM213_06885</name>
</gene>
<dbReference type="InterPro" id="IPR003661">
    <property type="entry name" value="HisK_dim/P_dom"/>
</dbReference>